<proteinExistence type="predicted"/>
<name>A0A9Q8ILH8_9LACO</name>
<evidence type="ECO:0000313" key="1">
    <source>
        <dbReference type="EMBL" id="TPR43028.1"/>
    </source>
</evidence>
<dbReference type="RefSeq" id="WP_140936328.1">
    <property type="nucleotide sequence ID" value="NZ_QUBF01000009.1"/>
</dbReference>
<evidence type="ECO:0000313" key="2">
    <source>
        <dbReference type="Proteomes" id="UP000784700"/>
    </source>
</evidence>
<dbReference type="Pfam" id="PF01904">
    <property type="entry name" value="DUF72"/>
    <property type="match status" value="1"/>
</dbReference>
<sequence>MITIGLTTWSDHPALINDEQRKVKLNEYTGFFPTVEVDNPFYGIPRLTTIKQWQHQVPKDFQFVIKANKLMTKHDLKALMPANDEQRLQAFANFKTAMQPLWDAGQLKTILFQFPPYFQRNNDNIRYLIKIRKLLGKKMPITVEFRNPSWTEDGVYSSVVQYLKRFNMTLAIVDEPHNLNNGIAFKPVITTKKLAFLRLHGRNEDGWFHQGKDWRSQRTLYRYNDSELKYFADIIKELEQQVDEVCIIFNNNSGKDAAPNALKLKDLLNLHFKNLAPKQLDLF</sequence>
<dbReference type="Gene3D" id="3.20.20.410">
    <property type="entry name" value="Protein of unknown function UPF0759"/>
    <property type="match status" value="1"/>
</dbReference>
<dbReference type="PANTHER" id="PTHR30348">
    <property type="entry name" value="UNCHARACTERIZED PROTEIN YECE"/>
    <property type="match status" value="1"/>
</dbReference>
<dbReference type="PANTHER" id="PTHR30348:SF13">
    <property type="entry name" value="UPF0759 PROTEIN YUNF"/>
    <property type="match status" value="1"/>
</dbReference>
<dbReference type="SUPFAM" id="SSF117396">
    <property type="entry name" value="TM1631-like"/>
    <property type="match status" value="1"/>
</dbReference>
<accession>A0A9Q8ILH8</accession>
<dbReference type="AlphaFoldDB" id="A0A9Q8ILH8"/>
<reference evidence="1" key="1">
    <citation type="submission" date="2018-08" db="EMBL/GenBank/DDBJ databases">
        <title>Comparative genomics of wild bee and flower associated Lactobacillus reveals potential adaptation to the bee host.</title>
        <authorList>
            <person name="Vuong H.Q."/>
            <person name="Mcfrederick Q.S."/>
        </authorList>
    </citation>
    <scope>NUCLEOTIDE SEQUENCE</scope>
    <source>
        <strain evidence="1">HV_63</strain>
    </source>
</reference>
<gene>
    <name evidence="1" type="ORF">DY130_06700</name>
</gene>
<comment type="caution">
    <text evidence="1">The sequence shown here is derived from an EMBL/GenBank/DDBJ whole genome shotgun (WGS) entry which is preliminary data.</text>
</comment>
<protein>
    <submittedName>
        <fullName evidence="1">DUF72 domain-containing protein</fullName>
    </submittedName>
</protein>
<dbReference type="Proteomes" id="UP000784700">
    <property type="component" value="Unassembled WGS sequence"/>
</dbReference>
<dbReference type="InterPro" id="IPR002763">
    <property type="entry name" value="DUF72"/>
</dbReference>
<organism evidence="1 2">
    <name type="scientific">Apilactobacillus micheneri</name>
    <dbReference type="NCBI Taxonomy" id="1899430"/>
    <lineage>
        <taxon>Bacteria</taxon>
        <taxon>Bacillati</taxon>
        <taxon>Bacillota</taxon>
        <taxon>Bacilli</taxon>
        <taxon>Lactobacillales</taxon>
        <taxon>Lactobacillaceae</taxon>
        <taxon>Apilactobacillus</taxon>
    </lineage>
</organism>
<dbReference type="EMBL" id="QUBG01000008">
    <property type="protein sequence ID" value="TPR43028.1"/>
    <property type="molecule type" value="Genomic_DNA"/>
</dbReference>
<dbReference type="InterPro" id="IPR036520">
    <property type="entry name" value="UPF0759_sf"/>
</dbReference>